<dbReference type="GO" id="GO:0005811">
    <property type="term" value="C:lipid droplet"/>
    <property type="evidence" value="ECO:0007669"/>
    <property type="project" value="TreeGrafter"/>
</dbReference>
<evidence type="ECO:0000256" key="2">
    <source>
        <dbReference type="ARBA" id="ARBA00022857"/>
    </source>
</evidence>
<evidence type="ECO:0000256" key="4">
    <source>
        <dbReference type="ARBA" id="ARBA00023002"/>
    </source>
</evidence>
<comment type="caution">
    <text evidence="7">The sequence shown here is derived from an EMBL/GenBank/DDBJ whole genome shotgun (WGS) entry which is preliminary data.</text>
</comment>
<dbReference type="Gene3D" id="3.40.50.720">
    <property type="entry name" value="NAD(P)-binding Rossmann-like Domain"/>
    <property type="match status" value="1"/>
</dbReference>
<keyword evidence="5" id="KW-0443">Lipid metabolism</keyword>
<keyword evidence="1" id="KW-0444">Lipid biosynthesis</keyword>
<dbReference type="SUPFAM" id="SSF51735">
    <property type="entry name" value="NAD(P)-binding Rossmann-fold domains"/>
    <property type="match status" value="1"/>
</dbReference>
<keyword evidence="8" id="KW-1185">Reference proteome</keyword>
<dbReference type="GeneID" id="89964489"/>
<sequence length="443" mass="48965">MEQDTFTVLVTGANSGLGYAICCRLIDEFLHTRPQSQNLHILFSTRDQRKSEATRKRLHGHLQKTLRNINDSTHGKISLLLESRVKIEGVLVDLTKLITVKALAQSLVRRGQRLDAAICNAGVAGWLGTNWVKAIPEVITGLIEATTAPEFMICDVGLLAKPQGTLSGKRDGKGGEEEPTLGQVFLSNVFGHYMLVHWLSPVLDGNSRVIWISSVSALENLFSRQDLQGLRSDRAYESSKRLTDLLVLTSDLPSTTPFTSTFWAQDSSQASTTKTKAEARPKMYLTHPGVIQTSIADLNPIMSFFMLLSLYYARLLGSPWHPISPYKGAISAVYAALSPTSQLPGQEEMDGKGKWGSSTDVFGGERVARTEVDGWGFAGVVGRIPTGSVAGKMGRRKGWREMTGERREEFEVEGREVWRDMERLRVEWEGRLGEVEVGKGEDV</sequence>
<keyword evidence="4 7" id="KW-0560">Oxidoreductase</keyword>
<evidence type="ECO:0000256" key="5">
    <source>
        <dbReference type="ARBA" id="ARBA00023098"/>
    </source>
</evidence>
<dbReference type="GO" id="GO:0000253">
    <property type="term" value="F:3-beta-hydroxysteroid 3-dehydrogenase (NADP+) activity"/>
    <property type="evidence" value="ECO:0007669"/>
    <property type="project" value="UniProtKB-EC"/>
</dbReference>
<evidence type="ECO:0000313" key="7">
    <source>
        <dbReference type="EMBL" id="KAK3676080.1"/>
    </source>
</evidence>
<evidence type="ECO:0000256" key="6">
    <source>
        <dbReference type="ARBA" id="ARBA00023593"/>
    </source>
</evidence>
<dbReference type="InterPro" id="IPR036291">
    <property type="entry name" value="NAD(P)-bd_dom_sf"/>
</dbReference>
<dbReference type="GO" id="GO:0005789">
    <property type="term" value="C:endoplasmic reticulum membrane"/>
    <property type="evidence" value="ECO:0007669"/>
    <property type="project" value="TreeGrafter"/>
</dbReference>
<proteinExistence type="inferred from homology"/>
<keyword evidence="2" id="KW-0521">NADP</keyword>
<dbReference type="RefSeq" id="XP_064692264.1">
    <property type="nucleotide sequence ID" value="XM_064839943.1"/>
</dbReference>
<comment type="similarity">
    <text evidence="6">Belongs to the short-chain dehydrogenases/reductases (SDR) family. ERG27 subfamily.</text>
</comment>
<dbReference type="PANTHER" id="PTHR43647:SF1">
    <property type="entry name" value="3-KETO-STEROID REDUCTASE ERG27"/>
    <property type="match status" value="1"/>
</dbReference>
<dbReference type="AlphaFoldDB" id="A0AAE0WQJ9"/>
<dbReference type="GO" id="GO:0005741">
    <property type="term" value="C:mitochondrial outer membrane"/>
    <property type="evidence" value="ECO:0007669"/>
    <property type="project" value="TreeGrafter"/>
</dbReference>
<evidence type="ECO:0000313" key="8">
    <source>
        <dbReference type="Proteomes" id="UP001274830"/>
    </source>
</evidence>
<dbReference type="InterPro" id="IPR051593">
    <property type="entry name" value="Ergosterol_Biosynth_ERG27"/>
</dbReference>
<reference evidence="7" key="1">
    <citation type="submission" date="2023-07" db="EMBL/GenBank/DDBJ databases">
        <title>Black Yeasts Isolated from many extreme environments.</title>
        <authorList>
            <person name="Coleine C."/>
            <person name="Stajich J.E."/>
            <person name="Selbmann L."/>
        </authorList>
    </citation>
    <scope>NUCLEOTIDE SEQUENCE</scope>
    <source>
        <strain evidence="7">CCFEE 5485</strain>
    </source>
</reference>
<name>A0AAE0WQJ9_9PEZI</name>
<keyword evidence="3" id="KW-0752">Steroid biosynthesis</keyword>
<dbReference type="GO" id="GO:0006696">
    <property type="term" value="P:ergosterol biosynthetic process"/>
    <property type="evidence" value="ECO:0007669"/>
    <property type="project" value="TreeGrafter"/>
</dbReference>
<dbReference type="EC" id="1.1.1.270" evidence="7"/>
<dbReference type="Proteomes" id="UP001274830">
    <property type="component" value="Unassembled WGS sequence"/>
</dbReference>
<organism evidence="7 8">
    <name type="scientific">Recurvomyces mirabilis</name>
    <dbReference type="NCBI Taxonomy" id="574656"/>
    <lineage>
        <taxon>Eukaryota</taxon>
        <taxon>Fungi</taxon>
        <taxon>Dikarya</taxon>
        <taxon>Ascomycota</taxon>
        <taxon>Pezizomycotina</taxon>
        <taxon>Dothideomycetes</taxon>
        <taxon>Dothideomycetidae</taxon>
        <taxon>Mycosphaerellales</taxon>
        <taxon>Teratosphaeriaceae</taxon>
        <taxon>Recurvomyces</taxon>
    </lineage>
</organism>
<evidence type="ECO:0000256" key="1">
    <source>
        <dbReference type="ARBA" id="ARBA00022516"/>
    </source>
</evidence>
<gene>
    <name evidence="7" type="primary">ERG27</name>
    <name evidence="7" type="ORF">LTR78_004272</name>
</gene>
<evidence type="ECO:0000256" key="3">
    <source>
        <dbReference type="ARBA" id="ARBA00022955"/>
    </source>
</evidence>
<dbReference type="PANTHER" id="PTHR43647">
    <property type="entry name" value="DEHYDROGENASE"/>
    <property type="match status" value="1"/>
</dbReference>
<protein>
    <submittedName>
        <fullName evidence="7">3-keto-steroid reductase</fullName>
        <ecNumber evidence="7">1.1.1.270</ecNumber>
    </submittedName>
</protein>
<dbReference type="EMBL" id="JAUTXT010000012">
    <property type="protein sequence ID" value="KAK3676080.1"/>
    <property type="molecule type" value="Genomic_DNA"/>
</dbReference>
<accession>A0AAE0WQJ9</accession>